<protein>
    <submittedName>
        <fullName evidence="1">PD-(D/E)XK nuclease family transposase</fullName>
    </submittedName>
</protein>
<dbReference type="RefSeq" id="WP_283722734.1">
    <property type="nucleotide sequence ID" value="NZ_JASJEW010000007.1"/>
</dbReference>
<organism evidence="1 2">
    <name type="scientific">Kribbibacterium absianum</name>
    <dbReference type="NCBI Taxonomy" id="3044210"/>
    <lineage>
        <taxon>Bacteria</taxon>
        <taxon>Bacillati</taxon>
        <taxon>Actinomycetota</taxon>
        <taxon>Coriobacteriia</taxon>
        <taxon>Coriobacteriales</taxon>
        <taxon>Kribbibacteriaceae</taxon>
        <taxon>Kribbibacterium</taxon>
    </lineage>
</organism>
<proteinExistence type="predicted"/>
<dbReference type="Proteomes" id="UP001431693">
    <property type="component" value="Unassembled WGS sequence"/>
</dbReference>
<evidence type="ECO:0000313" key="2">
    <source>
        <dbReference type="Proteomes" id="UP001431693"/>
    </source>
</evidence>
<dbReference type="EMBL" id="JASJEX010000002">
    <property type="protein sequence ID" value="MDJ1129159.1"/>
    <property type="molecule type" value="Genomic_DNA"/>
</dbReference>
<accession>A0ABT6ZK24</accession>
<reference evidence="1" key="1">
    <citation type="submission" date="2023-05" db="EMBL/GenBank/DDBJ databases">
        <title>[olsenella] sp. nov., isolated from a pig farm feces dump.</title>
        <authorList>
            <person name="Chang Y.-H."/>
        </authorList>
    </citation>
    <scope>NUCLEOTIDE SEQUENCE</scope>
    <source>
        <strain evidence="1">YH-ols2217</strain>
    </source>
</reference>
<gene>
    <name evidence="1" type="ORF">QJ043_03545</name>
</gene>
<name>A0ABT6ZK24_9ACTN</name>
<keyword evidence="2" id="KW-1185">Reference proteome</keyword>
<dbReference type="Pfam" id="PF12784">
    <property type="entry name" value="PDDEXK_2"/>
    <property type="match status" value="1"/>
</dbReference>
<sequence>MFNTVMRNEVVARAVLSAIEGYDVGPTEDAVGEFEINEPGPSRGVRLDTRLRLTSGTVYDVELQRTDDGDLSERTTLYSARIVVSLLHEGQKFYELPGVNVVWICTFDPFKLGRASYTFRQRCDEEPELVLSEQYTTRFLCANNAERADSEALRDLLAYIASDRAEGELSRIIEEEVVRVRDDVRWREDHMSWESAIADERFEAREEGREEGQAQMAAVTRALLAAQRFEDLQMLSQLRGRELADAVTRYAEELGAQQG</sequence>
<comment type="caution">
    <text evidence="1">The sequence shown here is derived from an EMBL/GenBank/DDBJ whole genome shotgun (WGS) entry which is preliminary data.</text>
</comment>
<evidence type="ECO:0000313" key="1">
    <source>
        <dbReference type="EMBL" id="MDJ1129159.1"/>
    </source>
</evidence>